<sequence>MTMRRFRTVSMLAVLLSITVLGGGSANLAAPALAHAESEPTSSAPANNQSQPHQHTQQDSLTTETSPSSQSQQSSPTAEVPQSSLASAAPKAENSPNPQHSTPSNDESKHAVPTPQAKQDPTPKLTPLGGGAQPYSCVIGASTFTQCFPDPQVASAVASNRYKTPSDTITNADITSITLIDISARGTVSLEGCQQLTELQSITLSGNFASVDLTPLSTLSKLRYLRVVCGLTTMTALAGLTTITQIDTLDLSNNQLTGIGAFTWSSLPNLKILRLEGNQIADASPLVDMPALTNLGLRNNKLTRLGTLRGLVNLTGSDPNDYGLDLAENQLTDLSTVNWAQFTKLKNLYLDHNQISDTSPLVNMGALTVLRLNNNAITYLGTLRGLVSLTTGQFDPGLDLSNNQISDISTVNWSQFSALKDLYLDHNQISDTSPLVNMGALTVLRLNNNAITYLGTLRGLVSLDTDPGRGRSPGPGLDLSNNQISDISTVNWSQFTKLPGILINNNLLEDMSPIHDMPALGGIYASHNKLTQLGDYRNLPKLTYVDLSYSEMTSTSLTTVPWPTLTKLDTLRIDYNKITDISPLTGMPALTRLYAANNEISTLGPLANPNLRGDIGGYGAGLELQNNNLTNASLTSVNWSQLTKLQYLRLDNNKITSSTLLSDIPSLGYLDLSQNQITTLGALNSPNLVYLYLHNNQLTSSSLLSVNWSQYTKLKVLNLNNNQIGNISPLTNMGALTTLYLDNNKIAVLGTLAGNTNLETLYLSKNQITSASLPTVDWSQYTKLANLTLANNKIDRLDTINWNVLAPSIQSLYLSNNQIADISPIDWSKFTKLVPGYLYITGQQIRLPDLPNYSSAPLTLGPAIVSHTPDKYADSFHSANADGSRNEYSQPAGGTYNTSTGQFTWPRSYPGDHKYQFNSNNIGLPNAHGERVLFSGIISQLVKGSAVTFDPQGGTMHSDDVVPLNPPTPVSEPTPPPTYTGYKLVGWYTQPAGGSRWDFSQNVTTNMTLYARWAPDFNLPNAGAIPLQQWSGGGLLAASALSALAYAGYHLAKRRQTHGKHALQPVPAK</sequence>
<dbReference type="Pfam" id="PF12799">
    <property type="entry name" value="LRR_4"/>
    <property type="match status" value="6"/>
</dbReference>
<keyword evidence="2" id="KW-0433">Leucine-rich repeat</keyword>
<dbReference type="SMART" id="SM00364">
    <property type="entry name" value="LRR_BAC"/>
    <property type="match status" value="8"/>
</dbReference>
<evidence type="ECO:0000256" key="4">
    <source>
        <dbReference type="SAM" id="MobiDB-lite"/>
    </source>
</evidence>
<feature type="region of interest" description="Disordered" evidence="4">
    <location>
        <begin position="32"/>
        <end position="129"/>
    </location>
</feature>
<dbReference type="Proteomes" id="UP001321766">
    <property type="component" value="Chromosome"/>
</dbReference>
<protein>
    <submittedName>
        <fullName evidence="6">Uncharacterized protein</fullName>
    </submittedName>
</protein>
<dbReference type="InterPro" id="IPR025875">
    <property type="entry name" value="Leu-rich_rpt_4"/>
</dbReference>
<evidence type="ECO:0000256" key="5">
    <source>
        <dbReference type="SAM" id="SignalP"/>
    </source>
</evidence>
<dbReference type="PANTHER" id="PTHR45712">
    <property type="entry name" value="AGAP008170-PA"/>
    <property type="match status" value="1"/>
</dbReference>
<feature type="compositionally biased region" description="Polar residues" evidence="4">
    <location>
        <begin position="880"/>
        <end position="889"/>
    </location>
</feature>
<feature type="chain" id="PRO_5046570716" evidence="5">
    <location>
        <begin position="23"/>
        <end position="1069"/>
    </location>
</feature>
<dbReference type="SUPFAM" id="SSF52058">
    <property type="entry name" value="L domain-like"/>
    <property type="match status" value="3"/>
</dbReference>
<dbReference type="Gene3D" id="2.60.40.4270">
    <property type="entry name" value="Listeria-Bacteroides repeat domain"/>
    <property type="match status" value="1"/>
</dbReference>
<dbReference type="Pfam" id="PF09479">
    <property type="entry name" value="Flg_new"/>
    <property type="match status" value="1"/>
</dbReference>
<evidence type="ECO:0000256" key="2">
    <source>
        <dbReference type="ARBA" id="ARBA00022614"/>
    </source>
</evidence>
<organism evidence="6 7">
    <name type="scientific">Bombiscardovia nodaiensis</name>
    <dbReference type="NCBI Taxonomy" id="2932181"/>
    <lineage>
        <taxon>Bacteria</taxon>
        <taxon>Bacillati</taxon>
        <taxon>Actinomycetota</taxon>
        <taxon>Actinomycetes</taxon>
        <taxon>Bifidobacteriales</taxon>
        <taxon>Bifidobacteriaceae</taxon>
        <taxon>Bombiscardovia</taxon>
    </lineage>
</organism>
<evidence type="ECO:0000256" key="1">
    <source>
        <dbReference type="ARBA" id="ARBA00004196"/>
    </source>
</evidence>
<evidence type="ECO:0000256" key="3">
    <source>
        <dbReference type="ARBA" id="ARBA00022737"/>
    </source>
</evidence>
<dbReference type="PROSITE" id="PS51450">
    <property type="entry name" value="LRR"/>
    <property type="match status" value="10"/>
</dbReference>
<feature type="signal peptide" evidence="5">
    <location>
        <begin position="1"/>
        <end position="22"/>
    </location>
</feature>
<gene>
    <name evidence="6" type="ORF">KIM372_01320</name>
</gene>
<dbReference type="InterPro" id="IPR013378">
    <property type="entry name" value="InlB-like_B-rpt"/>
</dbReference>
<feature type="compositionally biased region" description="Polar residues" evidence="4">
    <location>
        <begin position="39"/>
        <end position="65"/>
    </location>
</feature>
<dbReference type="SMART" id="SM00369">
    <property type="entry name" value="LRR_TYP"/>
    <property type="match status" value="12"/>
</dbReference>
<evidence type="ECO:0000313" key="6">
    <source>
        <dbReference type="EMBL" id="BDR52225.1"/>
    </source>
</evidence>
<dbReference type="InterPro" id="IPR003591">
    <property type="entry name" value="Leu-rich_rpt_typical-subtyp"/>
</dbReference>
<accession>A0ABM8B5W9</accession>
<keyword evidence="7" id="KW-1185">Reference proteome</keyword>
<feature type="region of interest" description="Disordered" evidence="4">
    <location>
        <begin position="880"/>
        <end position="901"/>
    </location>
</feature>
<dbReference type="InterPro" id="IPR001611">
    <property type="entry name" value="Leu-rich_rpt"/>
</dbReference>
<keyword evidence="5" id="KW-0732">Signal</keyword>
<evidence type="ECO:0000313" key="7">
    <source>
        <dbReference type="Proteomes" id="UP001321766"/>
    </source>
</evidence>
<dbReference type="InterPro" id="IPR050333">
    <property type="entry name" value="SLRP"/>
</dbReference>
<keyword evidence="3" id="KW-0677">Repeat</keyword>
<dbReference type="PANTHER" id="PTHR45712:SF22">
    <property type="entry name" value="INSULIN-LIKE GROWTH FACTOR-BINDING PROTEIN COMPLEX ACID LABILE SUBUNIT"/>
    <property type="match status" value="1"/>
</dbReference>
<name>A0ABM8B5W9_9BIFI</name>
<dbReference type="EMBL" id="AP026798">
    <property type="protein sequence ID" value="BDR52225.1"/>
    <property type="molecule type" value="Genomic_DNA"/>
</dbReference>
<reference evidence="6 7" key="1">
    <citation type="journal article" date="2023" name="Microbiol. Spectr.">
        <title>Symbiosis of Carpenter Bees with Uncharacterized Lactic Acid Bacteria Showing NAD Auxotrophy.</title>
        <authorList>
            <person name="Kawasaki S."/>
            <person name="Ozawa K."/>
            <person name="Mori T."/>
            <person name="Yamamoto A."/>
            <person name="Ito M."/>
            <person name="Ohkuma M."/>
            <person name="Sakamoto M."/>
            <person name="Matsutani M."/>
        </authorList>
    </citation>
    <scope>NUCLEOTIDE SEQUENCE [LARGE SCALE GENOMIC DNA]</scope>
    <source>
        <strain evidence="6 7">Kim37-2</strain>
    </source>
</reference>
<dbReference type="InterPro" id="IPR042229">
    <property type="entry name" value="Listeria/Bacterioides_rpt_sf"/>
</dbReference>
<dbReference type="Gene3D" id="3.80.10.10">
    <property type="entry name" value="Ribonuclease Inhibitor"/>
    <property type="match status" value="5"/>
</dbReference>
<dbReference type="InterPro" id="IPR032675">
    <property type="entry name" value="LRR_dom_sf"/>
</dbReference>
<comment type="subcellular location">
    <subcellularLocation>
        <location evidence="1">Cell envelope</location>
    </subcellularLocation>
</comment>
<feature type="compositionally biased region" description="Polar residues" evidence="4">
    <location>
        <begin position="94"/>
        <end position="105"/>
    </location>
</feature>
<proteinExistence type="predicted"/>
<feature type="compositionally biased region" description="Low complexity" evidence="4">
    <location>
        <begin position="66"/>
        <end position="76"/>
    </location>
</feature>
<dbReference type="SMART" id="SM00365">
    <property type="entry name" value="LRR_SD22"/>
    <property type="match status" value="10"/>
</dbReference>